<gene>
    <name evidence="1" type="ORF">KUCAC02_030872</name>
</gene>
<accession>A0ACB9XKU9</accession>
<proteinExistence type="predicted"/>
<reference evidence="1" key="1">
    <citation type="submission" date="2022-05" db="EMBL/GenBank/DDBJ databases">
        <title>Chromosome-level genome of Chaenocephalus aceratus.</title>
        <authorList>
            <person name="Park H."/>
        </authorList>
    </citation>
    <scope>NUCLEOTIDE SEQUENCE</scope>
    <source>
        <strain evidence="1">KU_202001</strain>
    </source>
</reference>
<comment type="caution">
    <text evidence="1">The sequence shown here is derived from an EMBL/GenBank/DDBJ whole genome shotgun (WGS) entry which is preliminary data.</text>
</comment>
<protein>
    <submittedName>
        <fullName evidence="1">Uncharacterized protein</fullName>
    </submittedName>
</protein>
<evidence type="ECO:0000313" key="1">
    <source>
        <dbReference type="EMBL" id="KAI4827483.1"/>
    </source>
</evidence>
<sequence length="132" mass="13946">MNGFLEMLPQTRNIKDGVCAQIEKNFAKAKWKKAVRVTTLMKRLRASEPGDPGASGLVEGAAAEPSGAPAPAAGGSNLFAAASRQLSAKRLLRHRLATITAVSLPSAGRQEEQPQAPCNGDVTQVLPEKKED</sequence>
<dbReference type="Proteomes" id="UP001057452">
    <property type="component" value="Chromosome 5"/>
</dbReference>
<keyword evidence="2" id="KW-1185">Reference proteome</keyword>
<evidence type="ECO:0000313" key="2">
    <source>
        <dbReference type="Proteomes" id="UP001057452"/>
    </source>
</evidence>
<name>A0ACB9XKU9_CHAAC</name>
<dbReference type="EMBL" id="CM043789">
    <property type="protein sequence ID" value="KAI4827483.1"/>
    <property type="molecule type" value="Genomic_DNA"/>
</dbReference>
<organism evidence="1 2">
    <name type="scientific">Chaenocephalus aceratus</name>
    <name type="common">Blackfin icefish</name>
    <name type="synonym">Chaenichthys aceratus</name>
    <dbReference type="NCBI Taxonomy" id="36190"/>
    <lineage>
        <taxon>Eukaryota</taxon>
        <taxon>Metazoa</taxon>
        <taxon>Chordata</taxon>
        <taxon>Craniata</taxon>
        <taxon>Vertebrata</taxon>
        <taxon>Euteleostomi</taxon>
        <taxon>Actinopterygii</taxon>
        <taxon>Neopterygii</taxon>
        <taxon>Teleostei</taxon>
        <taxon>Neoteleostei</taxon>
        <taxon>Acanthomorphata</taxon>
        <taxon>Eupercaria</taxon>
        <taxon>Perciformes</taxon>
        <taxon>Notothenioidei</taxon>
        <taxon>Channichthyidae</taxon>
        <taxon>Chaenocephalus</taxon>
    </lineage>
</organism>